<dbReference type="SUPFAM" id="SSF53335">
    <property type="entry name" value="S-adenosyl-L-methionine-dependent methyltransferases"/>
    <property type="match status" value="1"/>
</dbReference>
<feature type="domain" description="Methyltransferase" evidence="1">
    <location>
        <begin position="64"/>
        <end position="156"/>
    </location>
</feature>
<keyword evidence="2" id="KW-0489">Methyltransferase</keyword>
<protein>
    <submittedName>
        <fullName evidence="2">Methyltransferase domain-containing protein</fullName>
    </submittedName>
</protein>
<dbReference type="GO" id="GO:0032259">
    <property type="term" value="P:methylation"/>
    <property type="evidence" value="ECO:0007669"/>
    <property type="project" value="UniProtKB-KW"/>
</dbReference>
<dbReference type="InterPro" id="IPR029063">
    <property type="entry name" value="SAM-dependent_MTases_sf"/>
</dbReference>
<comment type="caution">
    <text evidence="2">The sequence shown here is derived from an EMBL/GenBank/DDBJ whole genome shotgun (WGS) entry which is preliminary data.</text>
</comment>
<keyword evidence="3" id="KW-1185">Reference proteome</keyword>
<name>A0ABW3UNU7_9BACL</name>
<evidence type="ECO:0000313" key="2">
    <source>
        <dbReference type="EMBL" id="MFD1222642.1"/>
    </source>
</evidence>
<dbReference type="Proteomes" id="UP001597180">
    <property type="component" value="Unassembled WGS sequence"/>
</dbReference>
<evidence type="ECO:0000313" key="3">
    <source>
        <dbReference type="Proteomes" id="UP001597180"/>
    </source>
</evidence>
<dbReference type="Gene3D" id="3.40.50.150">
    <property type="entry name" value="Vaccinia Virus protein VP39"/>
    <property type="match status" value="1"/>
</dbReference>
<sequence length="243" mass="28177">MFRRLKERATEPELMDDFTMGGAELREALHHLRRLNRIFGAASPTLHGVRRIWTEAGKPSTFSILDIGSGSGDVNRRILKWADMQGVDVRITLVDITEEACDEARLYYHNEPRIQVMRCDALELPECSADVVTGTQFIHHFHEHELRDVMASMMKASRLGVVINDIHRHWIPYTAVWITTRLVSTNRYIVNDGPLSVAKGFRAKDWQLIRQSLQMPEMSYSWRPLFRYLVVIRHNNLHSEARS</sequence>
<keyword evidence="2" id="KW-0808">Transferase</keyword>
<accession>A0ABW3UNU7</accession>
<dbReference type="EMBL" id="JBHTLU010000031">
    <property type="protein sequence ID" value="MFD1222642.1"/>
    <property type="molecule type" value="Genomic_DNA"/>
</dbReference>
<dbReference type="RefSeq" id="WP_345588334.1">
    <property type="nucleotide sequence ID" value="NZ_BAABJG010000015.1"/>
</dbReference>
<gene>
    <name evidence="2" type="ORF">ACFQ4B_21215</name>
</gene>
<evidence type="ECO:0000259" key="1">
    <source>
        <dbReference type="Pfam" id="PF13649"/>
    </source>
</evidence>
<proteinExistence type="predicted"/>
<organism evidence="2 3">
    <name type="scientific">Paenibacillus vulneris</name>
    <dbReference type="NCBI Taxonomy" id="1133364"/>
    <lineage>
        <taxon>Bacteria</taxon>
        <taxon>Bacillati</taxon>
        <taxon>Bacillota</taxon>
        <taxon>Bacilli</taxon>
        <taxon>Bacillales</taxon>
        <taxon>Paenibacillaceae</taxon>
        <taxon>Paenibacillus</taxon>
    </lineage>
</organism>
<dbReference type="CDD" id="cd02440">
    <property type="entry name" value="AdoMet_MTases"/>
    <property type="match status" value="1"/>
</dbReference>
<dbReference type="Pfam" id="PF13649">
    <property type="entry name" value="Methyltransf_25"/>
    <property type="match status" value="1"/>
</dbReference>
<reference evidence="3" key="1">
    <citation type="journal article" date="2019" name="Int. J. Syst. Evol. Microbiol.">
        <title>The Global Catalogue of Microorganisms (GCM) 10K type strain sequencing project: providing services to taxonomists for standard genome sequencing and annotation.</title>
        <authorList>
            <consortium name="The Broad Institute Genomics Platform"/>
            <consortium name="The Broad Institute Genome Sequencing Center for Infectious Disease"/>
            <person name="Wu L."/>
            <person name="Ma J."/>
        </authorList>
    </citation>
    <scope>NUCLEOTIDE SEQUENCE [LARGE SCALE GENOMIC DNA]</scope>
    <source>
        <strain evidence="3">CCUG 53270</strain>
    </source>
</reference>
<dbReference type="GO" id="GO:0008168">
    <property type="term" value="F:methyltransferase activity"/>
    <property type="evidence" value="ECO:0007669"/>
    <property type="project" value="UniProtKB-KW"/>
</dbReference>
<dbReference type="InterPro" id="IPR041698">
    <property type="entry name" value="Methyltransf_25"/>
</dbReference>